<dbReference type="EMBL" id="ML994389">
    <property type="protein sequence ID" value="KAF2196435.1"/>
    <property type="molecule type" value="Genomic_DNA"/>
</dbReference>
<name>A0A9P4JBW8_9PLEO</name>
<evidence type="ECO:0000313" key="1">
    <source>
        <dbReference type="EMBL" id="KAF2196435.1"/>
    </source>
</evidence>
<sequence>MRFFMMAMRYQWRSLCGDAKVHPMVWWRFASDPCLYEKCIFRPLVKASISSLITTALLHLTFTPSCSPIILRIRLPFLILRSSLPIPLPTYKQRSH</sequence>
<reference evidence="1" key="1">
    <citation type="journal article" date="2020" name="Stud. Mycol.">
        <title>101 Dothideomycetes genomes: a test case for predicting lifestyles and emergence of pathogens.</title>
        <authorList>
            <person name="Haridas S."/>
            <person name="Albert R."/>
            <person name="Binder M."/>
            <person name="Bloem J."/>
            <person name="Labutti K."/>
            <person name="Salamov A."/>
            <person name="Andreopoulos B."/>
            <person name="Baker S."/>
            <person name="Barry K."/>
            <person name="Bills G."/>
            <person name="Bluhm B."/>
            <person name="Cannon C."/>
            <person name="Castanera R."/>
            <person name="Culley D."/>
            <person name="Daum C."/>
            <person name="Ezra D."/>
            <person name="Gonzalez J."/>
            <person name="Henrissat B."/>
            <person name="Kuo A."/>
            <person name="Liang C."/>
            <person name="Lipzen A."/>
            <person name="Lutzoni F."/>
            <person name="Magnuson J."/>
            <person name="Mondo S."/>
            <person name="Nolan M."/>
            <person name="Ohm R."/>
            <person name="Pangilinan J."/>
            <person name="Park H.-J."/>
            <person name="Ramirez L."/>
            <person name="Alfaro M."/>
            <person name="Sun H."/>
            <person name="Tritt A."/>
            <person name="Yoshinaga Y."/>
            <person name="Zwiers L.-H."/>
            <person name="Turgeon B."/>
            <person name="Goodwin S."/>
            <person name="Spatafora J."/>
            <person name="Crous P."/>
            <person name="Grigoriev I."/>
        </authorList>
    </citation>
    <scope>NUCLEOTIDE SEQUENCE</scope>
    <source>
        <strain evidence="1">ATCC 74209</strain>
    </source>
</reference>
<comment type="caution">
    <text evidence="1">The sequence shown here is derived from an EMBL/GenBank/DDBJ whole genome shotgun (WGS) entry which is preliminary data.</text>
</comment>
<accession>A0A9P4JBW8</accession>
<evidence type="ECO:0000313" key="2">
    <source>
        <dbReference type="Proteomes" id="UP000799536"/>
    </source>
</evidence>
<keyword evidence="2" id="KW-1185">Reference proteome</keyword>
<organism evidence="1 2">
    <name type="scientific">Delitschia confertaspora ATCC 74209</name>
    <dbReference type="NCBI Taxonomy" id="1513339"/>
    <lineage>
        <taxon>Eukaryota</taxon>
        <taxon>Fungi</taxon>
        <taxon>Dikarya</taxon>
        <taxon>Ascomycota</taxon>
        <taxon>Pezizomycotina</taxon>
        <taxon>Dothideomycetes</taxon>
        <taxon>Pleosporomycetidae</taxon>
        <taxon>Pleosporales</taxon>
        <taxon>Delitschiaceae</taxon>
        <taxon>Delitschia</taxon>
    </lineage>
</organism>
<protein>
    <submittedName>
        <fullName evidence="1">Uncharacterized protein</fullName>
    </submittedName>
</protein>
<dbReference type="Proteomes" id="UP000799536">
    <property type="component" value="Unassembled WGS sequence"/>
</dbReference>
<gene>
    <name evidence="1" type="ORF">GQ43DRAFT_257264</name>
</gene>
<dbReference type="AlphaFoldDB" id="A0A9P4JBW8"/>
<proteinExistence type="predicted"/>